<dbReference type="Gene3D" id="3.40.50.300">
    <property type="entry name" value="P-loop containing nucleotide triphosphate hydrolases"/>
    <property type="match status" value="1"/>
</dbReference>
<evidence type="ECO:0000256" key="1">
    <source>
        <dbReference type="ARBA" id="ARBA00009924"/>
    </source>
</evidence>
<feature type="domain" description="Polyphosphate kinase-2-related" evidence="5">
    <location>
        <begin position="3"/>
        <end position="220"/>
    </location>
</feature>
<dbReference type="RefSeq" id="WP_126421636.1">
    <property type="nucleotide sequence ID" value="NZ_AP018827.1"/>
</dbReference>
<organism evidence="6 7">
    <name type="scientific">Asticcacaulis excentricus</name>
    <dbReference type="NCBI Taxonomy" id="78587"/>
    <lineage>
        <taxon>Bacteria</taxon>
        <taxon>Pseudomonadati</taxon>
        <taxon>Pseudomonadota</taxon>
        <taxon>Alphaproteobacteria</taxon>
        <taxon>Caulobacterales</taxon>
        <taxon>Caulobacteraceae</taxon>
        <taxon>Asticcacaulis</taxon>
    </lineage>
</organism>
<proteinExistence type="inferred from homology"/>
<evidence type="ECO:0000313" key="6">
    <source>
        <dbReference type="EMBL" id="BBF80936.1"/>
    </source>
</evidence>
<dbReference type="OrthoDB" id="9775224at2"/>
<keyword evidence="2 4" id="KW-0808">Transferase</keyword>
<dbReference type="InterPro" id="IPR027417">
    <property type="entry name" value="P-loop_NTPase"/>
</dbReference>
<reference evidence="7" key="1">
    <citation type="journal article" date="2017" name="Biotechnol. Biofuels">
        <title>Evaluation of environmental bacterial communities as a factor affecting the growth of duckweed Lemna minor.</title>
        <authorList>
            <person name="Ishizawa H."/>
            <person name="Kuroda M."/>
            <person name="Morikawa M."/>
            <person name="Ike M."/>
        </authorList>
    </citation>
    <scope>NUCLEOTIDE SEQUENCE [LARGE SCALE GENOMIC DNA]</scope>
    <source>
        <strain evidence="7">M6</strain>
    </source>
</reference>
<evidence type="ECO:0000256" key="3">
    <source>
        <dbReference type="ARBA" id="ARBA00022777"/>
    </source>
</evidence>
<keyword evidence="3 4" id="KW-0418">Kinase</keyword>
<dbReference type="GO" id="GO:0006793">
    <property type="term" value="P:phosphorus metabolic process"/>
    <property type="evidence" value="ECO:0007669"/>
    <property type="project" value="InterPro"/>
</dbReference>
<protein>
    <recommendedName>
        <fullName evidence="4">ADP/GDP-polyphosphate phosphotransferase</fullName>
        <ecNumber evidence="4">2.7.4.-</ecNumber>
    </recommendedName>
    <alternativeName>
        <fullName evidence="4">Polyphosphate kinase PPK2</fullName>
    </alternativeName>
</protein>
<evidence type="ECO:0000259" key="5">
    <source>
        <dbReference type="Pfam" id="PF03976"/>
    </source>
</evidence>
<dbReference type="NCBIfam" id="TIGR03707">
    <property type="entry name" value="PPK2_P_aer"/>
    <property type="match status" value="1"/>
</dbReference>
<comment type="similarity">
    <text evidence="1 4">Belongs to the polyphosphate kinase 2 (PPK2) family. Class I subfamily.</text>
</comment>
<evidence type="ECO:0000256" key="2">
    <source>
        <dbReference type="ARBA" id="ARBA00022679"/>
    </source>
</evidence>
<dbReference type="PANTHER" id="PTHR34383:SF1">
    <property type="entry name" value="ADP-POLYPHOSPHATE PHOSPHOTRANSFERASE"/>
    <property type="match status" value="1"/>
</dbReference>
<sequence length="252" mass="28898">MTEDEYEAELARLQVALVDAQIWAVAEGKKICLVFEGRDSAGKDGAIKRITEHLSVRQTRVIALPKPSDREKSQWWFQRYAEHLPAAGEWVIFNRSWYNRAGVEKVMGFSTPQDQEIFLRDVTPFETMLDDAGIILIKLWLDISKKEQKERLDDRRSDPLKRLKVSPLDAVAQEKWDAYSAARDEMLRRSHHAGGPWTCVRTDKKKEARLNIIRHVLHNLGCPAYTHNVPTPDADIVFGYDKVIAGEKALFS</sequence>
<dbReference type="Pfam" id="PF03976">
    <property type="entry name" value="PPK2"/>
    <property type="match status" value="1"/>
</dbReference>
<dbReference type="InterPro" id="IPR016898">
    <property type="entry name" value="Polyphosphate_phosphotransfera"/>
</dbReference>
<evidence type="ECO:0000256" key="4">
    <source>
        <dbReference type="RuleBase" id="RU369062"/>
    </source>
</evidence>
<dbReference type="InterPro" id="IPR022486">
    <property type="entry name" value="PPK2_PA0141"/>
</dbReference>
<reference evidence="7" key="2">
    <citation type="journal article" date="2017" name="Plant Physiol. Biochem.">
        <title>Differential oxidative and antioxidative response of duckweed Lemna minor toward plant growth promoting/inhibiting bacteria.</title>
        <authorList>
            <person name="Ishizawa H."/>
            <person name="Kuroda M."/>
            <person name="Morikawa M."/>
            <person name="Ike M."/>
        </authorList>
    </citation>
    <scope>NUCLEOTIDE SEQUENCE [LARGE SCALE GENOMIC DNA]</scope>
    <source>
        <strain evidence="7">M6</strain>
    </source>
</reference>
<evidence type="ECO:0000313" key="7">
    <source>
        <dbReference type="Proteomes" id="UP000278756"/>
    </source>
</evidence>
<gene>
    <name evidence="6" type="ORF">EM6_1530</name>
</gene>
<dbReference type="EC" id="2.7.4.-" evidence="4"/>
<dbReference type="Proteomes" id="UP000278756">
    <property type="component" value="Chromosome 1"/>
</dbReference>
<dbReference type="SUPFAM" id="SSF52540">
    <property type="entry name" value="P-loop containing nucleoside triphosphate hydrolases"/>
    <property type="match status" value="1"/>
</dbReference>
<dbReference type="InterPro" id="IPR022488">
    <property type="entry name" value="PPK2-related"/>
</dbReference>
<dbReference type="PANTHER" id="PTHR34383">
    <property type="entry name" value="POLYPHOSPHATE:AMP PHOSPHOTRANSFERASE-RELATED"/>
    <property type="match status" value="1"/>
</dbReference>
<dbReference type="PIRSF" id="PIRSF028756">
    <property type="entry name" value="PPK2_prd"/>
    <property type="match status" value="1"/>
</dbReference>
<comment type="function">
    <text evidence="4">Uses inorganic polyphosphate (polyP) as a donor to convert GDP to GTP or ADP to ATP.</text>
</comment>
<comment type="subunit">
    <text evidence="4">Homotetramer.</text>
</comment>
<dbReference type="EMBL" id="AP018827">
    <property type="protein sequence ID" value="BBF80936.1"/>
    <property type="molecule type" value="Genomic_DNA"/>
</dbReference>
<dbReference type="GO" id="GO:0008976">
    <property type="term" value="F:polyphosphate kinase activity"/>
    <property type="evidence" value="ECO:0007669"/>
    <property type="project" value="UniProtKB-UniRule"/>
</dbReference>
<dbReference type="AlphaFoldDB" id="A0A3G9G2Q8"/>
<name>A0A3G9G2Q8_9CAUL</name>
<accession>A0A3G9G2Q8</accession>